<feature type="compositionally biased region" description="Pro residues" evidence="17">
    <location>
        <begin position="1013"/>
        <end position="1032"/>
    </location>
</feature>
<feature type="compositionally biased region" description="Polar residues" evidence="17">
    <location>
        <begin position="1035"/>
        <end position="1046"/>
    </location>
</feature>
<dbReference type="Proteomes" id="UP000186922">
    <property type="component" value="Unassembled WGS sequence"/>
</dbReference>
<keyword evidence="5" id="KW-0723">Serine/threonine-protein kinase</keyword>
<dbReference type="EC" id="2.7.11.22" evidence="4"/>
<comment type="subcellular location">
    <subcellularLocation>
        <location evidence="1">Nucleus</location>
    </subcellularLocation>
</comment>
<dbReference type="SUPFAM" id="SSF56112">
    <property type="entry name" value="Protein kinase-like (PK-like)"/>
    <property type="match status" value="1"/>
</dbReference>
<sequence length="1046" mass="121217">MVMDAKEKNRQMESSEEERSPKKVQSVARLVVHSPKKTVPRRSEKESQRSRRSPSEDAEKEAPLKAKKSENHRSDSRTYDRQEARKEKKDVRGPRSPSEEDPDVPEVKVKREKSNPTEPEVKVKKEKLEVVETEIKIKKEKSESNRSDSRRHERHEAVKSEKQDTRGPRSPLEDDVAEPELEVKAEKSEGATKSASRKHERHEVVKKEKEDTRSRRSPSVNKSDIAELEVKVKKEKSVEPEAKIKKEKSDSNKSESRRSEKRETVKDEKRSRQSPVEQKQKSRTYRRSPTPEVAPRERRQRERVWPFDDEHTNGKHSPDRRRSEYYSTDRKRKDNSDSGRSRYTRDWSPESPRPSKRERRHSPALPERFSPDRHSRQNSDRDRERNRTSSRQAQTSTNERNHRTSDKDTDRQKKRYERERELSPTPPKSARSTTKKTPQKNRNDKHERTERKEKGPVTPPDEDMPQDEGTLMAEIRKRSSRSVSRPTDVSLASVLMKERLSQQNSPSTFSPSLNEHRTPNSSTKSPKVTASAKSPVKKEKESEVKKDAPAPPPLSTIVSPYASLPMPTVSNASVLEQAPRRLKLPVVVPTRPRPAPLGPDEHAWGERCVTSFKIISQIGEGTYGQVYKAKNDADELLALKKVRLENEREGFPITAVREIKILRELDHPNIVKLLEIVTDKQDAVDFRRDREGAFYLVFEYMDHDLMGLLDSGYVRFDQTHIASCMKQLLEALNFAHQKHIFHRDIKCSNILVNNRGQVKLADFGLARIFEADDRERPYTNKVITLWYRPPELLFGEERYGPEVDIWSCGCILAELFLGEPIFKAHSEISQLERISSVCGSPTPEDWPNVVKLPLYQSMRPKKFYKRKFKEEFSKLTDSSLDLLEKMLQLDPAKRYSAAQALDHPFLKEAEFDTIPPALLPTQQDCHEMWSKRMKSFKRKQEKQSSTGEVLEVPPMQPVVLPNPQLAIQNQPMQFQPQEPVLNYAPPHQQHLYEPPPIQPSHFQPMAFQHRPPHPQQHLPPQPHPGQVPPPLHPTVNPSLFRNQRFY</sequence>
<feature type="compositionally biased region" description="Basic and acidic residues" evidence="17">
    <location>
        <begin position="441"/>
        <end position="455"/>
    </location>
</feature>
<keyword evidence="20" id="KW-1185">Reference proteome</keyword>
<feature type="compositionally biased region" description="Basic and acidic residues" evidence="17">
    <location>
        <begin position="105"/>
        <end position="167"/>
    </location>
</feature>
<evidence type="ECO:0000256" key="15">
    <source>
        <dbReference type="ARBA" id="ARBA00049280"/>
    </source>
</evidence>
<dbReference type="FunFam" id="1.10.510.10:FF:000415">
    <property type="entry name" value="CMGC/CDK/CRK7 protein kinase, variant"/>
    <property type="match status" value="1"/>
</dbReference>
<evidence type="ECO:0000256" key="3">
    <source>
        <dbReference type="ARBA" id="ARBA00012409"/>
    </source>
</evidence>
<feature type="region of interest" description="Disordered" evidence="17">
    <location>
        <begin position="985"/>
        <end position="1046"/>
    </location>
</feature>
<dbReference type="Gene3D" id="3.30.200.20">
    <property type="entry name" value="Phosphorylase Kinase, domain 1"/>
    <property type="match status" value="1"/>
</dbReference>
<evidence type="ECO:0000256" key="11">
    <source>
        <dbReference type="ARBA" id="ARBA00040213"/>
    </source>
</evidence>
<feature type="compositionally biased region" description="Polar residues" evidence="17">
    <location>
        <begin position="389"/>
        <end position="398"/>
    </location>
</feature>
<evidence type="ECO:0000256" key="17">
    <source>
        <dbReference type="SAM" id="MobiDB-lite"/>
    </source>
</evidence>
<evidence type="ECO:0000256" key="12">
    <source>
        <dbReference type="ARBA" id="ARBA00041920"/>
    </source>
</evidence>
<evidence type="ECO:0000256" key="2">
    <source>
        <dbReference type="ARBA" id="ARBA00006485"/>
    </source>
</evidence>
<dbReference type="STRING" id="947166.A0A1D1VDB8"/>
<feature type="region of interest" description="Disordered" evidence="17">
    <location>
        <begin position="1"/>
        <end position="552"/>
    </location>
</feature>
<proteinExistence type="inferred from homology"/>
<feature type="compositionally biased region" description="Basic and acidic residues" evidence="17">
    <location>
        <begin position="399"/>
        <end position="422"/>
    </location>
</feature>
<dbReference type="InterPro" id="IPR011009">
    <property type="entry name" value="Kinase-like_dom_sf"/>
</dbReference>
<dbReference type="PROSITE" id="PS50011">
    <property type="entry name" value="PROTEIN_KINASE_DOM"/>
    <property type="match status" value="1"/>
</dbReference>
<dbReference type="GO" id="GO:0004693">
    <property type="term" value="F:cyclin-dependent protein serine/threonine kinase activity"/>
    <property type="evidence" value="ECO:0007669"/>
    <property type="project" value="UniProtKB-EC"/>
</dbReference>
<evidence type="ECO:0000256" key="4">
    <source>
        <dbReference type="ARBA" id="ARBA00012425"/>
    </source>
</evidence>
<dbReference type="EMBL" id="BDGG01000005">
    <property type="protein sequence ID" value="GAU98890.1"/>
    <property type="molecule type" value="Genomic_DNA"/>
</dbReference>
<keyword evidence="10" id="KW-0539">Nucleus</keyword>
<dbReference type="InterPro" id="IPR050108">
    <property type="entry name" value="CDK"/>
</dbReference>
<evidence type="ECO:0000256" key="14">
    <source>
        <dbReference type="ARBA" id="ARBA00048367"/>
    </source>
</evidence>
<feature type="compositionally biased region" description="Basic and acidic residues" evidence="17">
    <location>
        <begin position="201"/>
        <end position="214"/>
    </location>
</feature>
<dbReference type="FunFam" id="3.30.200.20:FF:000074">
    <property type="entry name" value="cyclin-dependent kinase 12 isoform X2"/>
    <property type="match status" value="1"/>
</dbReference>
<keyword evidence="8" id="KW-0418">Kinase</keyword>
<evidence type="ECO:0000256" key="1">
    <source>
        <dbReference type="ARBA" id="ARBA00004123"/>
    </source>
</evidence>
<comment type="caution">
    <text evidence="19">The sequence shown here is derived from an EMBL/GenBank/DDBJ whole genome shotgun (WGS) entry which is preliminary data.</text>
</comment>
<reference evidence="19 20" key="1">
    <citation type="journal article" date="2016" name="Nat. Commun.">
        <title>Extremotolerant tardigrade genome and improved radiotolerance of human cultured cells by tardigrade-unique protein.</title>
        <authorList>
            <person name="Hashimoto T."/>
            <person name="Horikawa D.D."/>
            <person name="Saito Y."/>
            <person name="Kuwahara H."/>
            <person name="Kozuka-Hata H."/>
            <person name="Shin-I T."/>
            <person name="Minakuchi Y."/>
            <person name="Ohishi K."/>
            <person name="Motoyama A."/>
            <person name="Aizu T."/>
            <person name="Enomoto A."/>
            <person name="Kondo K."/>
            <person name="Tanaka S."/>
            <person name="Hara Y."/>
            <person name="Koshikawa S."/>
            <person name="Sagara H."/>
            <person name="Miura T."/>
            <person name="Yokobori S."/>
            <person name="Miyagawa K."/>
            <person name="Suzuki Y."/>
            <person name="Kubo T."/>
            <person name="Oyama M."/>
            <person name="Kohara Y."/>
            <person name="Fujiyama A."/>
            <person name="Arakawa K."/>
            <person name="Katayama T."/>
            <person name="Toyoda A."/>
            <person name="Kunieda T."/>
        </authorList>
    </citation>
    <scope>NUCLEOTIDE SEQUENCE [LARGE SCALE GENOMIC DNA]</scope>
    <source>
        <strain evidence="19 20">YOKOZUNA-1</strain>
    </source>
</reference>
<dbReference type="GO" id="GO:0032968">
    <property type="term" value="P:positive regulation of transcription elongation by RNA polymerase II"/>
    <property type="evidence" value="ECO:0007669"/>
    <property type="project" value="TreeGrafter"/>
</dbReference>
<feature type="binding site" evidence="16">
    <location>
        <position position="640"/>
    </location>
    <ligand>
        <name>ATP</name>
        <dbReference type="ChEBI" id="CHEBI:30616"/>
    </ligand>
</feature>
<dbReference type="PROSITE" id="PS00107">
    <property type="entry name" value="PROTEIN_KINASE_ATP"/>
    <property type="match status" value="1"/>
</dbReference>
<dbReference type="OrthoDB" id="28397at2759"/>
<evidence type="ECO:0000313" key="19">
    <source>
        <dbReference type="EMBL" id="GAU98890.1"/>
    </source>
</evidence>
<feature type="compositionally biased region" description="Basic and acidic residues" evidence="17">
    <location>
        <begin position="224"/>
        <end position="271"/>
    </location>
</feature>
<name>A0A1D1VDB8_RAMVA</name>
<dbReference type="GO" id="GO:0008024">
    <property type="term" value="C:cyclin/CDK positive transcription elongation factor complex"/>
    <property type="evidence" value="ECO:0007669"/>
    <property type="project" value="TreeGrafter"/>
</dbReference>
<feature type="compositionally biased region" description="Basic and acidic residues" evidence="17">
    <location>
        <begin position="369"/>
        <end position="387"/>
    </location>
</feature>
<dbReference type="AlphaFoldDB" id="A0A1D1VDB8"/>
<feature type="compositionally biased region" description="Basic and acidic residues" evidence="17">
    <location>
        <begin position="1"/>
        <end position="21"/>
    </location>
</feature>
<comment type="catalytic activity">
    <reaction evidence="14">
        <text>L-seryl-[protein] + ATP = O-phospho-L-seryl-[protein] + ADP + H(+)</text>
        <dbReference type="Rhea" id="RHEA:17989"/>
        <dbReference type="Rhea" id="RHEA-COMP:9863"/>
        <dbReference type="Rhea" id="RHEA-COMP:11604"/>
        <dbReference type="ChEBI" id="CHEBI:15378"/>
        <dbReference type="ChEBI" id="CHEBI:29999"/>
        <dbReference type="ChEBI" id="CHEBI:30616"/>
        <dbReference type="ChEBI" id="CHEBI:83421"/>
        <dbReference type="ChEBI" id="CHEBI:456216"/>
        <dbReference type="EC" id="2.7.11.22"/>
    </reaction>
</comment>
<evidence type="ECO:0000256" key="6">
    <source>
        <dbReference type="ARBA" id="ARBA00022679"/>
    </source>
</evidence>
<comment type="similarity">
    <text evidence="2">Belongs to the protein kinase superfamily. CMGC Ser/Thr protein kinase family. CDC2/CDKX subfamily.</text>
</comment>
<dbReference type="GO" id="GO:0005524">
    <property type="term" value="F:ATP binding"/>
    <property type="evidence" value="ECO:0007669"/>
    <property type="project" value="UniProtKB-UniRule"/>
</dbReference>
<dbReference type="PROSITE" id="PS00108">
    <property type="entry name" value="PROTEIN_KINASE_ST"/>
    <property type="match status" value="1"/>
</dbReference>
<evidence type="ECO:0000256" key="9">
    <source>
        <dbReference type="ARBA" id="ARBA00022840"/>
    </source>
</evidence>
<comment type="catalytic activity">
    <reaction evidence="15">
        <text>[DNA-directed RNA polymerase] + ATP = phospho-[DNA-directed RNA polymerase] + ADP + H(+)</text>
        <dbReference type="Rhea" id="RHEA:10216"/>
        <dbReference type="Rhea" id="RHEA-COMP:11321"/>
        <dbReference type="Rhea" id="RHEA-COMP:11322"/>
        <dbReference type="ChEBI" id="CHEBI:15378"/>
        <dbReference type="ChEBI" id="CHEBI:30616"/>
        <dbReference type="ChEBI" id="CHEBI:43176"/>
        <dbReference type="ChEBI" id="CHEBI:68546"/>
        <dbReference type="ChEBI" id="CHEBI:456216"/>
        <dbReference type="EC" id="2.7.11.23"/>
    </reaction>
</comment>
<comment type="catalytic activity">
    <reaction evidence="13">
        <text>L-threonyl-[protein] + ATP = O-phospho-L-threonyl-[protein] + ADP + H(+)</text>
        <dbReference type="Rhea" id="RHEA:46608"/>
        <dbReference type="Rhea" id="RHEA-COMP:11060"/>
        <dbReference type="Rhea" id="RHEA-COMP:11605"/>
        <dbReference type="ChEBI" id="CHEBI:15378"/>
        <dbReference type="ChEBI" id="CHEBI:30013"/>
        <dbReference type="ChEBI" id="CHEBI:30616"/>
        <dbReference type="ChEBI" id="CHEBI:61977"/>
        <dbReference type="ChEBI" id="CHEBI:456216"/>
        <dbReference type="EC" id="2.7.11.22"/>
    </reaction>
</comment>
<feature type="compositionally biased region" description="Basic and acidic residues" evidence="17">
    <location>
        <begin position="41"/>
        <end position="93"/>
    </location>
</feature>
<dbReference type="EC" id="2.7.11.23" evidence="3"/>
<evidence type="ECO:0000259" key="18">
    <source>
        <dbReference type="PROSITE" id="PS50011"/>
    </source>
</evidence>
<dbReference type="PANTHER" id="PTHR24056:SF546">
    <property type="entry name" value="CYCLIN-DEPENDENT KINASE 12"/>
    <property type="match status" value="1"/>
</dbReference>
<dbReference type="Pfam" id="PF00069">
    <property type="entry name" value="Pkinase"/>
    <property type="match status" value="1"/>
</dbReference>
<evidence type="ECO:0000313" key="20">
    <source>
        <dbReference type="Proteomes" id="UP000186922"/>
    </source>
</evidence>
<evidence type="ECO:0000256" key="13">
    <source>
        <dbReference type="ARBA" id="ARBA00047811"/>
    </source>
</evidence>
<dbReference type="InterPro" id="IPR017441">
    <property type="entry name" value="Protein_kinase_ATP_BS"/>
</dbReference>
<feature type="compositionally biased region" description="Basic and acidic residues" evidence="17">
    <location>
        <begin position="294"/>
        <end position="348"/>
    </location>
</feature>
<dbReference type="Gene3D" id="1.10.510.10">
    <property type="entry name" value="Transferase(Phosphotransferase) domain 1"/>
    <property type="match status" value="1"/>
</dbReference>
<protein>
    <recommendedName>
        <fullName evidence="11">Cyclin-dependent kinase 12</fullName>
        <ecNumber evidence="4">2.7.11.22</ecNumber>
        <ecNumber evidence="3">2.7.11.23</ecNumber>
    </recommendedName>
    <alternativeName>
        <fullName evidence="12">Cell division protein kinase 12</fullName>
    </alternativeName>
</protein>
<evidence type="ECO:0000256" key="10">
    <source>
        <dbReference type="ARBA" id="ARBA00023242"/>
    </source>
</evidence>
<dbReference type="GO" id="GO:0008353">
    <property type="term" value="F:RNA polymerase II CTD heptapeptide repeat kinase activity"/>
    <property type="evidence" value="ECO:0007669"/>
    <property type="project" value="UniProtKB-EC"/>
</dbReference>
<organism evidence="19 20">
    <name type="scientific">Ramazzottius varieornatus</name>
    <name type="common">Water bear</name>
    <name type="synonym">Tardigrade</name>
    <dbReference type="NCBI Taxonomy" id="947166"/>
    <lineage>
        <taxon>Eukaryota</taxon>
        <taxon>Metazoa</taxon>
        <taxon>Ecdysozoa</taxon>
        <taxon>Tardigrada</taxon>
        <taxon>Eutardigrada</taxon>
        <taxon>Parachela</taxon>
        <taxon>Hypsibioidea</taxon>
        <taxon>Ramazzottiidae</taxon>
        <taxon>Ramazzottius</taxon>
    </lineage>
</organism>
<feature type="compositionally biased region" description="Basic and acidic residues" evidence="17">
    <location>
        <begin position="181"/>
        <end position="190"/>
    </location>
</feature>
<dbReference type="GO" id="GO:0030332">
    <property type="term" value="F:cyclin binding"/>
    <property type="evidence" value="ECO:0007669"/>
    <property type="project" value="TreeGrafter"/>
</dbReference>
<dbReference type="PANTHER" id="PTHR24056">
    <property type="entry name" value="CELL DIVISION PROTEIN KINASE"/>
    <property type="match status" value="1"/>
</dbReference>
<keyword evidence="7 16" id="KW-0547">Nucleotide-binding</keyword>
<keyword evidence="9 16" id="KW-0067">ATP-binding</keyword>
<gene>
    <name evidence="19" type="primary">RvY_09972</name>
    <name evidence="19" type="synonym">RvY_09972.1</name>
    <name evidence="19" type="ORF">RvY_09972-1</name>
</gene>
<feature type="domain" description="Protein kinase" evidence="18">
    <location>
        <begin position="612"/>
        <end position="906"/>
    </location>
</feature>
<keyword evidence="6" id="KW-0808">Transferase</keyword>
<evidence type="ECO:0000256" key="7">
    <source>
        <dbReference type="ARBA" id="ARBA00022741"/>
    </source>
</evidence>
<evidence type="ECO:0000256" key="16">
    <source>
        <dbReference type="PROSITE-ProRule" id="PRU10141"/>
    </source>
</evidence>
<dbReference type="SMART" id="SM00220">
    <property type="entry name" value="S_TKc"/>
    <property type="match status" value="1"/>
</dbReference>
<accession>A0A1D1VDB8</accession>
<dbReference type="InterPro" id="IPR008271">
    <property type="entry name" value="Ser/Thr_kinase_AS"/>
</dbReference>
<dbReference type="InterPro" id="IPR000719">
    <property type="entry name" value="Prot_kinase_dom"/>
</dbReference>
<feature type="compositionally biased region" description="Basic and acidic residues" evidence="17">
    <location>
        <begin position="536"/>
        <end position="548"/>
    </location>
</feature>
<feature type="compositionally biased region" description="Polar residues" evidence="17">
    <location>
        <begin position="501"/>
        <end position="528"/>
    </location>
</feature>
<evidence type="ECO:0000256" key="5">
    <source>
        <dbReference type="ARBA" id="ARBA00022527"/>
    </source>
</evidence>
<evidence type="ECO:0000256" key="8">
    <source>
        <dbReference type="ARBA" id="ARBA00022777"/>
    </source>
</evidence>